<keyword evidence="2" id="KW-1133">Transmembrane helix</keyword>
<feature type="compositionally biased region" description="Low complexity" evidence="1">
    <location>
        <begin position="127"/>
        <end position="147"/>
    </location>
</feature>
<feature type="region of interest" description="Disordered" evidence="1">
    <location>
        <begin position="1"/>
        <end position="33"/>
    </location>
</feature>
<gene>
    <name evidence="3" type="ORF">CAOG_010151</name>
</gene>
<dbReference type="EMBL" id="KE346375">
    <property type="protein sequence ID" value="KJE97667.1"/>
    <property type="molecule type" value="Genomic_DNA"/>
</dbReference>
<feature type="compositionally biased region" description="Polar residues" evidence="1">
    <location>
        <begin position="111"/>
        <end position="121"/>
    </location>
</feature>
<sequence length="147" mass="15369">MASPASSSSSAAPAPEAVPPQQKDQQQRSSLSSLTGLSLSETMLYASFGITGVVMAGQLVYAYRRRRIAEQTLTRAVELYNRRATELAVAHARQAEAGHTADAAGDFAQFPSVQLPDQHSAPSPIASNVSTGSVSSSSSSSSSEKLR</sequence>
<dbReference type="OrthoDB" id="10581601at2759"/>
<organism evidence="3 4">
    <name type="scientific">Capsaspora owczarzaki (strain ATCC 30864)</name>
    <dbReference type="NCBI Taxonomy" id="595528"/>
    <lineage>
        <taxon>Eukaryota</taxon>
        <taxon>Filasterea</taxon>
        <taxon>Capsaspora</taxon>
    </lineage>
</organism>
<evidence type="ECO:0000313" key="4">
    <source>
        <dbReference type="Proteomes" id="UP000008743"/>
    </source>
</evidence>
<keyword evidence="2" id="KW-0472">Membrane</keyword>
<name>A0A0D2W0F3_CAPO3</name>
<dbReference type="InParanoid" id="A0A0D2W0F3"/>
<evidence type="ECO:0000313" key="3">
    <source>
        <dbReference type="EMBL" id="KJE97667.1"/>
    </source>
</evidence>
<dbReference type="AlphaFoldDB" id="A0A0D2W0F3"/>
<reference evidence="4" key="1">
    <citation type="submission" date="2011-02" db="EMBL/GenBank/DDBJ databases">
        <title>The Genome Sequence of Capsaspora owczarzaki ATCC 30864.</title>
        <authorList>
            <person name="Russ C."/>
            <person name="Cuomo C."/>
            <person name="Burger G."/>
            <person name="Gray M.W."/>
            <person name="Holland P.W.H."/>
            <person name="King N."/>
            <person name="Lang F.B.F."/>
            <person name="Roger A.J."/>
            <person name="Ruiz-Trillo I."/>
            <person name="Young S.K."/>
            <person name="Zeng Q."/>
            <person name="Gargeya S."/>
            <person name="Alvarado L."/>
            <person name="Berlin A."/>
            <person name="Chapman S.B."/>
            <person name="Chen Z."/>
            <person name="Freedman E."/>
            <person name="Gellesch M."/>
            <person name="Goldberg J."/>
            <person name="Griggs A."/>
            <person name="Gujja S."/>
            <person name="Heilman E."/>
            <person name="Heiman D."/>
            <person name="Howarth C."/>
            <person name="Mehta T."/>
            <person name="Neiman D."/>
            <person name="Pearson M."/>
            <person name="Roberts A."/>
            <person name="Saif S."/>
            <person name="Shea T."/>
            <person name="Shenoy N."/>
            <person name="Sisk P."/>
            <person name="Stolte C."/>
            <person name="Sykes S."/>
            <person name="White J."/>
            <person name="Yandava C."/>
            <person name="Haas B."/>
            <person name="Nusbaum C."/>
            <person name="Birren B."/>
        </authorList>
    </citation>
    <scope>NUCLEOTIDE SEQUENCE</scope>
    <source>
        <strain evidence="4">ATCC 30864</strain>
    </source>
</reference>
<accession>A0A0D2W0F3</accession>
<evidence type="ECO:0000256" key="1">
    <source>
        <dbReference type="SAM" id="MobiDB-lite"/>
    </source>
</evidence>
<keyword evidence="2" id="KW-0812">Transmembrane</keyword>
<proteinExistence type="predicted"/>
<feature type="compositionally biased region" description="Low complexity" evidence="1">
    <location>
        <begin position="1"/>
        <end position="15"/>
    </location>
</feature>
<dbReference type="Proteomes" id="UP000008743">
    <property type="component" value="Unassembled WGS sequence"/>
</dbReference>
<evidence type="ECO:0000256" key="2">
    <source>
        <dbReference type="SAM" id="Phobius"/>
    </source>
</evidence>
<protein>
    <recommendedName>
        <fullName evidence="5">Transmembrane protein</fullName>
    </recommendedName>
</protein>
<feature type="transmembrane region" description="Helical" evidence="2">
    <location>
        <begin position="43"/>
        <end position="63"/>
    </location>
</feature>
<feature type="region of interest" description="Disordered" evidence="1">
    <location>
        <begin position="94"/>
        <end position="147"/>
    </location>
</feature>
<evidence type="ECO:0008006" key="5">
    <source>
        <dbReference type="Google" id="ProtNLM"/>
    </source>
</evidence>
<keyword evidence="4" id="KW-1185">Reference proteome</keyword>